<dbReference type="PANTHER" id="PTHR13016">
    <property type="entry name" value="AMMECR1 HOMOLOG"/>
    <property type="match status" value="1"/>
</dbReference>
<dbReference type="Gene3D" id="3.30.1490.150">
    <property type="entry name" value="Hypothetical protein ph0010, domain 2"/>
    <property type="match status" value="1"/>
</dbReference>
<evidence type="ECO:0000313" key="2">
    <source>
        <dbReference type="EMBL" id="PLX19396.1"/>
    </source>
</evidence>
<dbReference type="Pfam" id="PF01871">
    <property type="entry name" value="AMMECR1"/>
    <property type="match status" value="1"/>
</dbReference>
<dbReference type="NCBIfam" id="TIGR00296">
    <property type="entry name" value="TIGR00296 family protein"/>
    <property type="match status" value="1"/>
</dbReference>
<evidence type="ECO:0000259" key="1">
    <source>
        <dbReference type="PROSITE" id="PS51112"/>
    </source>
</evidence>
<protein>
    <submittedName>
        <fullName evidence="2">AMMECR1 domain-containing protein</fullName>
    </submittedName>
</protein>
<dbReference type="InterPro" id="IPR027623">
    <property type="entry name" value="AmmeMemoSam_A"/>
</dbReference>
<dbReference type="AlphaFoldDB" id="A0A2N5ZL68"/>
<dbReference type="InterPro" id="IPR002733">
    <property type="entry name" value="AMMECR1_domain"/>
</dbReference>
<dbReference type="NCBIfam" id="TIGR04335">
    <property type="entry name" value="AmmeMemoSam_A"/>
    <property type="match status" value="1"/>
</dbReference>
<organism evidence="2 3">
    <name type="scientific">Muiribacterium halophilum</name>
    <dbReference type="NCBI Taxonomy" id="2053465"/>
    <lineage>
        <taxon>Bacteria</taxon>
        <taxon>Candidatus Muiribacteriota</taxon>
        <taxon>Candidatus Muiribacteriia</taxon>
        <taxon>Candidatus Muiribacteriales</taxon>
        <taxon>Candidatus Muiribacteriaceae</taxon>
        <taxon>Candidatus Muiribacterium</taxon>
    </lineage>
</organism>
<dbReference type="PANTHER" id="PTHR13016:SF0">
    <property type="entry name" value="AMME SYNDROME CANDIDATE GENE 1 PROTEIN"/>
    <property type="match status" value="1"/>
</dbReference>
<dbReference type="InterPro" id="IPR036071">
    <property type="entry name" value="AMMECR1_dom_sf"/>
</dbReference>
<dbReference type="InterPro" id="IPR027485">
    <property type="entry name" value="AMMECR1_N"/>
</dbReference>
<dbReference type="Gene3D" id="3.30.700.20">
    <property type="entry name" value="Hypothetical protein ph0010, domain 1"/>
    <property type="match status" value="1"/>
</dbReference>
<dbReference type="SUPFAM" id="SSF143447">
    <property type="entry name" value="AMMECR1-like"/>
    <property type="match status" value="1"/>
</dbReference>
<dbReference type="PROSITE" id="PS51112">
    <property type="entry name" value="AMMECR1"/>
    <property type="match status" value="1"/>
</dbReference>
<accession>A0A2N5ZL68</accession>
<dbReference type="InterPro" id="IPR023473">
    <property type="entry name" value="AMMECR1"/>
</dbReference>
<name>A0A2N5ZL68_MUIH1</name>
<proteinExistence type="predicted"/>
<comment type="caution">
    <text evidence="2">The sequence shown here is derived from an EMBL/GenBank/DDBJ whole genome shotgun (WGS) entry which is preliminary data.</text>
</comment>
<sequence>MQGFTEEVKKQILEIARETITKATKGESYELPSFDNDIFYKKTAIFVTLTKNGMLRGCIGTTEPVYELGKAVKELAISAAMRDPRFPPVRESELKDIKIEISILSDLQKIDDHNKIIPNEHGVVVEKGFNKGLFLPQVWEHFNSKEDFMNELCMQKAGLRPESWKNGTIDLYVFNVLKFSEN</sequence>
<feature type="domain" description="AMMECR1" evidence="1">
    <location>
        <begin position="2"/>
        <end position="182"/>
    </location>
</feature>
<gene>
    <name evidence="2" type="ORF">C0601_01865</name>
</gene>
<evidence type="ECO:0000313" key="3">
    <source>
        <dbReference type="Proteomes" id="UP000234857"/>
    </source>
</evidence>
<dbReference type="EMBL" id="PKTG01000032">
    <property type="protein sequence ID" value="PLX19396.1"/>
    <property type="molecule type" value="Genomic_DNA"/>
</dbReference>
<reference evidence="2 3" key="1">
    <citation type="submission" date="2017-11" db="EMBL/GenBank/DDBJ databases">
        <title>Genome-resolved metagenomics identifies genetic mobility, metabolic interactions, and unexpected diversity in perchlorate-reducing communities.</title>
        <authorList>
            <person name="Barnum T.P."/>
            <person name="Figueroa I.A."/>
            <person name="Carlstrom C.I."/>
            <person name="Lucas L.N."/>
            <person name="Engelbrektson A.L."/>
            <person name="Coates J.D."/>
        </authorList>
    </citation>
    <scope>NUCLEOTIDE SEQUENCE [LARGE SCALE GENOMIC DNA]</scope>
    <source>
        <strain evidence="2">BM706</strain>
    </source>
</reference>
<dbReference type="Proteomes" id="UP000234857">
    <property type="component" value="Unassembled WGS sequence"/>
</dbReference>